<sequence length="44" mass="5038">MHRLLEMHSATLAARRFENNELGRMSRVHIAAKGVIRGMVSGWF</sequence>
<evidence type="ECO:0000313" key="1">
    <source>
        <dbReference type="EMBL" id="EMB19042.1"/>
    </source>
</evidence>
<reference evidence="1" key="2">
    <citation type="journal article" date="2013" name="Mar. Genomics">
        <title>Expression of sulfatases in Rhodopirellula baltica and the diversity of sulfatases in the genus Rhodopirellula.</title>
        <authorList>
            <person name="Wegner C.E."/>
            <person name="Richter-Heitmann T."/>
            <person name="Klindworth A."/>
            <person name="Klockow C."/>
            <person name="Richter M."/>
            <person name="Achstetter T."/>
            <person name="Glockner F.O."/>
            <person name="Harder J."/>
        </authorList>
    </citation>
    <scope>NUCLEOTIDE SEQUENCE [LARGE SCALE GENOMIC DNA]</scope>
    <source>
        <strain evidence="1">6C</strain>
    </source>
</reference>
<gene>
    <name evidence="1" type="ORF">RE6C_00160</name>
</gene>
<comment type="caution">
    <text evidence="1">The sequence shown here is derived from an EMBL/GenBank/DDBJ whole genome shotgun (WGS) entry which is preliminary data.</text>
</comment>
<dbReference type="Proteomes" id="UP000011529">
    <property type="component" value="Unassembled WGS sequence"/>
</dbReference>
<keyword evidence="2" id="KW-1185">Reference proteome</keyword>
<dbReference type="EMBL" id="ANMO01000011">
    <property type="protein sequence ID" value="EMB19042.1"/>
    <property type="molecule type" value="Genomic_DNA"/>
</dbReference>
<accession>M2B2C0</accession>
<organism evidence="1 2">
    <name type="scientific">Rhodopirellula europaea 6C</name>
    <dbReference type="NCBI Taxonomy" id="1263867"/>
    <lineage>
        <taxon>Bacteria</taxon>
        <taxon>Pseudomonadati</taxon>
        <taxon>Planctomycetota</taxon>
        <taxon>Planctomycetia</taxon>
        <taxon>Pirellulales</taxon>
        <taxon>Pirellulaceae</taxon>
        <taxon>Rhodopirellula</taxon>
    </lineage>
</organism>
<dbReference type="AlphaFoldDB" id="M2B2C0"/>
<name>M2B2C0_9BACT</name>
<proteinExistence type="predicted"/>
<evidence type="ECO:0000313" key="2">
    <source>
        <dbReference type="Proteomes" id="UP000011529"/>
    </source>
</evidence>
<protein>
    <submittedName>
        <fullName evidence="1">Uncharacterized protein</fullName>
    </submittedName>
</protein>
<dbReference type="PATRIC" id="fig|1263867.3.peg.174"/>
<reference evidence="1" key="1">
    <citation type="submission" date="2012-11" db="EMBL/GenBank/DDBJ databases">
        <title>Permanent draft genomes of Rhodopirellula europaea strain SH398 and 6C.</title>
        <authorList>
            <person name="Richter M."/>
            <person name="Richter-Heitmann T."/>
            <person name="Frank C."/>
            <person name="Harder J."/>
            <person name="Glockner F.O."/>
        </authorList>
    </citation>
    <scope>NUCLEOTIDE SEQUENCE</scope>
    <source>
        <strain evidence="1">6C</strain>
    </source>
</reference>